<dbReference type="PANTHER" id="PTHR30093">
    <property type="entry name" value="GENERAL SECRETION PATHWAY PROTEIN G"/>
    <property type="match status" value="1"/>
</dbReference>
<dbReference type="SUPFAM" id="SSF54523">
    <property type="entry name" value="Pili subunits"/>
    <property type="match status" value="1"/>
</dbReference>
<protein>
    <recommendedName>
        <fullName evidence="2">DUF1559 domain-containing protein</fullName>
    </recommendedName>
</protein>
<dbReference type="EMBL" id="BEHT01000021">
    <property type="protein sequence ID" value="GBC99140.1"/>
    <property type="molecule type" value="Genomic_DNA"/>
</dbReference>
<dbReference type="NCBIfam" id="TIGR02532">
    <property type="entry name" value="IV_pilin_GFxxxE"/>
    <property type="match status" value="1"/>
</dbReference>
<dbReference type="InterPro" id="IPR011453">
    <property type="entry name" value="DUF1559"/>
</dbReference>
<feature type="transmembrane region" description="Helical" evidence="1">
    <location>
        <begin position="20"/>
        <end position="49"/>
    </location>
</feature>
<dbReference type="Pfam" id="PF07963">
    <property type="entry name" value="N_methyl"/>
    <property type="match status" value="1"/>
</dbReference>
<evidence type="ECO:0000313" key="3">
    <source>
        <dbReference type="EMBL" id="GBC99140.1"/>
    </source>
</evidence>
<keyword evidence="1" id="KW-0812">Transmembrane</keyword>
<evidence type="ECO:0000256" key="1">
    <source>
        <dbReference type="SAM" id="Phobius"/>
    </source>
</evidence>
<gene>
    <name evidence="3" type="ORF">HRbin17_01661</name>
</gene>
<dbReference type="Proteomes" id="UP000236173">
    <property type="component" value="Unassembled WGS sequence"/>
</dbReference>
<proteinExistence type="predicted"/>
<organism evidence="3 4">
    <name type="scientific">Candidatus Fervidibacter japonicus</name>
    <dbReference type="NCBI Taxonomy" id="2035412"/>
    <lineage>
        <taxon>Bacteria</taxon>
        <taxon>Candidatus Fervidibacterota</taxon>
        <taxon>Candidatus Fervidibacter</taxon>
    </lineage>
</organism>
<dbReference type="InterPro" id="IPR045584">
    <property type="entry name" value="Pilin-like"/>
</dbReference>
<accession>A0A2H5XD84</accession>
<dbReference type="AlphaFoldDB" id="A0A2H5XD84"/>
<name>A0A2H5XD84_9BACT</name>
<dbReference type="Gene3D" id="3.30.700.10">
    <property type="entry name" value="Glycoprotein, Type 4 Pilin"/>
    <property type="match status" value="1"/>
</dbReference>
<keyword evidence="1" id="KW-0472">Membrane</keyword>
<dbReference type="InterPro" id="IPR012902">
    <property type="entry name" value="N_methyl_site"/>
</dbReference>
<feature type="domain" description="DUF1559" evidence="2">
    <location>
        <begin position="51"/>
        <end position="81"/>
    </location>
</feature>
<dbReference type="Pfam" id="PF07596">
    <property type="entry name" value="SBP_bac_10"/>
    <property type="match status" value="1"/>
</dbReference>
<keyword evidence="1" id="KW-1133">Transmembrane helix</keyword>
<sequence>MKQRELMRDRKEVRGVVSSVYFRVGFTLIELLVVIAIIAILAAILFPVFSQVREKARATACLSNSRQIALAVAQYSQDYDERMPLYNPTYCVHWLGDRLWGANACGGINNYGALQPYVKNHQVFDCPSTRMWHMGNYLLLHLWAGGGSLPTPPVPLSQIDEPATTAVGVEPIKDPTPACSNSPCDGRWFGIGWKVSDNPPTVRAYFPRWGFHHQEGQNLVFVDGHAKWFKQEKAQGDILNNALLISPRKNVTQVLN</sequence>
<reference evidence="4" key="1">
    <citation type="submission" date="2017-09" db="EMBL/GenBank/DDBJ databases">
        <title>Metaegenomics of thermophilic ammonia-oxidizing enrichment culture.</title>
        <authorList>
            <person name="Kato S."/>
            <person name="Suzuki K."/>
        </authorList>
    </citation>
    <scope>NUCLEOTIDE SEQUENCE [LARGE SCALE GENOMIC DNA]</scope>
</reference>
<evidence type="ECO:0000313" key="4">
    <source>
        <dbReference type="Proteomes" id="UP000236173"/>
    </source>
</evidence>
<comment type="caution">
    <text evidence="3">The sequence shown here is derived from an EMBL/GenBank/DDBJ whole genome shotgun (WGS) entry which is preliminary data.</text>
</comment>
<evidence type="ECO:0000259" key="2">
    <source>
        <dbReference type="Pfam" id="PF07596"/>
    </source>
</evidence>